<feature type="compositionally biased region" description="Basic and acidic residues" evidence="1">
    <location>
        <begin position="228"/>
        <end position="242"/>
    </location>
</feature>
<dbReference type="Proteomes" id="UP000185511">
    <property type="component" value="Chromosome"/>
</dbReference>
<reference evidence="3" key="1">
    <citation type="submission" date="2016-06" db="EMBL/GenBank/DDBJ databases">
        <title>Complete genome sequence of Actinoalloteichus fjordicus DSM 46855 (=ADI127-17), type strain of the new species Actinoalloteichus fjordicus.</title>
        <authorList>
            <person name="Ruckert C."/>
            <person name="Nouioui I."/>
            <person name="Willmese J."/>
            <person name="van Wezel G."/>
            <person name="Klenk H.-P."/>
            <person name="Kalinowski J."/>
            <person name="Zotchev S.B."/>
        </authorList>
    </citation>
    <scope>NUCLEOTIDE SEQUENCE [LARGE SCALE GENOMIC DNA]</scope>
    <source>
        <strain evidence="3">ADI127-7</strain>
    </source>
</reference>
<proteinExistence type="predicted"/>
<keyword evidence="3" id="KW-1185">Reference proteome</keyword>
<accession>A0AAC9PPT1</accession>
<name>A0AAC9PPT1_9PSEU</name>
<feature type="compositionally biased region" description="Basic and acidic residues" evidence="1">
    <location>
        <begin position="129"/>
        <end position="144"/>
    </location>
</feature>
<gene>
    <name evidence="2" type="ORF">UA74_00355</name>
</gene>
<protein>
    <submittedName>
        <fullName evidence="2">Uncharacterized protein</fullName>
    </submittedName>
</protein>
<feature type="region of interest" description="Disordered" evidence="1">
    <location>
        <begin position="121"/>
        <end position="205"/>
    </location>
</feature>
<evidence type="ECO:0000313" key="3">
    <source>
        <dbReference type="Proteomes" id="UP000185511"/>
    </source>
</evidence>
<organism evidence="2 3">
    <name type="scientific">Actinoalloteichus fjordicus</name>
    <dbReference type="NCBI Taxonomy" id="1612552"/>
    <lineage>
        <taxon>Bacteria</taxon>
        <taxon>Bacillati</taxon>
        <taxon>Actinomycetota</taxon>
        <taxon>Actinomycetes</taxon>
        <taxon>Pseudonocardiales</taxon>
        <taxon>Pseudonocardiaceae</taxon>
        <taxon>Actinoalloteichus</taxon>
    </lineage>
</organism>
<sequence length="308" mass="33107">MHCRFDGCGDGSVHRPDLPGLPMRRSTTARPLISNYSVIESCPAPPRRNRRRGETPSAIDRRHVLEQPSLLWLGHELIKDARPTLGPGVGTDAVASRDAGARLTSANLVGRDQSLRVGVARTLVGRMHPQRDADSTPGRSEDRSAAASRTRRRPDHFERPSQPGNQCPRAGWPARDPPARTADAPHPIPAPRRTTPGAFDRSVPKVDGLASRPRLDAEHLNGLVGASADRDPVIGDQREGPRRSGKTPTAASIPHAAPSSSGRGGGHRPSRQPVAASMMIVLPACTLPTDRPITEGDRGLPVVRRIRS</sequence>
<evidence type="ECO:0000313" key="2">
    <source>
        <dbReference type="EMBL" id="APU12171.1"/>
    </source>
</evidence>
<dbReference type="EMBL" id="CP016076">
    <property type="protein sequence ID" value="APU12171.1"/>
    <property type="molecule type" value="Genomic_DNA"/>
</dbReference>
<feature type="region of interest" description="Disordered" evidence="1">
    <location>
        <begin position="221"/>
        <end position="272"/>
    </location>
</feature>
<feature type="region of interest" description="Disordered" evidence="1">
    <location>
        <begin position="39"/>
        <end position="62"/>
    </location>
</feature>
<evidence type="ECO:0000256" key="1">
    <source>
        <dbReference type="SAM" id="MobiDB-lite"/>
    </source>
</evidence>
<feature type="compositionally biased region" description="Low complexity" evidence="1">
    <location>
        <begin position="248"/>
        <end position="261"/>
    </location>
</feature>
<dbReference type="KEGG" id="acad:UA74_00355"/>
<dbReference type="AlphaFoldDB" id="A0AAC9PPT1"/>